<dbReference type="SUPFAM" id="SSF54637">
    <property type="entry name" value="Thioesterase/thiol ester dehydrase-isomerase"/>
    <property type="match status" value="2"/>
</dbReference>
<dbReference type="Pfam" id="PF13279">
    <property type="entry name" value="4HBT_2"/>
    <property type="match status" value="2"/>
</dbReference>
<evidence type="ECO:0000313" key="2">
    <source>
        <dbReference type="Proteomes" id="UP000313231"/>
    </source>
</evidence>
<proteinExistence type="predicted"/>
<dbReference type="InterPro" id="IPR029069">
    <property type="entry name" value="HotDog_dom_sf"/>
</dbReference>
<keyword evidence="2" id="KW-1185">Reference proteome</keyword>
<protein>
    <submittedName>
        <fullName evidence="1">Acyl-[acyl-carrier-protein] thioesterase</fullName>
    </submittedName>
</protein>
<dbReference type="PANTHER" id="PTHR31793">
    <property type="entry name" value="4-HYDROXYBENZOYL-COA THIOESTERASE FAMILY MEMBER"/>
    <property type="match status" value="1"/>
</dbReference>
<gene>
    <name evidence="1" type="ORF">FHP29_08030</name>
</gene>
<organism evidence="1 2">
    <name type="scientific">Nocardioides albidus</name>
    <dbReference type="NCBI Taxonomy" id="1517589"/>
    <lineage>
        <taxon>Bacteria</taxon>
        <taxon>Bacillati</taxon>
        <taxon>Actinomycetota</taxon>
        <taxon>Actinomycetes</taxon>
        <taxon>Propionibacteriales</taxon>
        <taxon>Nocardioidaceae</taxon>
        <taxon>Nocardioides</taxon>
    </lineage>
</organism>
<dbReference type="Proteomes" id="UP000313231">
    <property type="component" value="Unassembled WGS sequence"/>
</dbReference>
<reference evidence="1 2" key="1">
    <citation type="journal article" date="2016" name="Int. J. Syst. Evol. Microbiol.">
        <title>Nocardioides albidus sp. nov., an actinobacterium isolated from garden soil.</title>
        <authorList>
            <person name="Singh H."/>
            <person name="Du J."/>
            <person name="Trinh H."/>
            <person name="Won K."/>
            <person name="Yang J.E."/>
            <person name="Yin C."/>
            <person name="Kook M."/>
            <person name="Yi T.H."/>
        </authorList>
    </citation>
    <scope>NUCLEOTIDE SEQUENCE [LARGE SCALE GENOMIC DNA]</scope>
    <source>
        <strain evidence="1 2">CCTCC AB 2015297</strain>
    </source>
</reference>
<dbReference type="EMBL" id="VDMP01000021">
    <property type="protein sequence ID" value="TNM41912.1"/>
    <property type="molecule type" value="Genomic_DNA"/>
</dbReference>
<dbReference type="PANTHER" id="PTHR31793:SF24">
    <property type="entry name" value="LONG-CHAIN ACYL-COA THIOESTERASE FADM"/>
    <property type="match status" value="1"/>
</dbReference>
<dbReference type="GO" id="GO:0047617">
    <property type="term" value="F:fatty acyl-CoA hydrolase activity"/>
    <property type="evidence" value="ECO:0007669"/>
    <property type="project" value="TreeGrafter"/>
</dbReference>
<dbReference type="InterPro" id="IPR050563">
    <property type="entry name" value="4-hydroxybenzoyl-CoA_TE"/>
</dbReference>
<dbReference type="AlphaFoldDB" id="A0A5C4W171"/>
<accession>A0A5C4W171</accession>
<comment type="caution">
    <text evidence="1">The sequence shown here is derived from an EMBL/GenBank/DDBJ whole genome shotgun (WGS) entry which is preliminary data.</text>
</comment>
<sequence>MPRAPLLRSARQSRGAPPGRWGVMEWPLRGDGSVIRCEVQLRWADVDELGHVNNVAYAAYFEDAHHRLLNARADAVGEHPWAVRRQEISYLSPLMFGTGSTVATRAWLDATQGEPVVLAELFEDAPGEQRVLARSRVVLGPSPGQGRGRAPALDPNLVERAHHSAAAVRFADLSPQGVVADTAVFEYLQEARIALMAQMDLEPTSTVVAHKDVDFHRPDLAQSVALDVWSWVSRIGNRSMTIDSVVAHGDTAFARGSSTLVFFDARTQRSVTPSPTVTQALRSRQL</sequence>
<name>A0A5C4W171_9ACTN</name>
<evidence type="ECO:0000313" key="1">
    <source>
        <dbReference type="EMBL" id="TNM41912.1"/>
    </source>
</evidence>
<dbReference type="Gene3D" id="3.10.129.10">
    <property type="entry name" value="Hotdog Thioesterase"/>
    <property type="match status" value="2"/>
</dbReference>
<dbReference type="CDD" id="cd00586">
    <property type="entry name" value="4HBT"/>
    <property type="match status" value="2"/>
</dbReference>